<dbReference type="GO" id="GO:0008270">
    <property type="term" value="F:zinc ion binding"/>
    <property type="evidence" value="ECO:0007669"/>
    <property type="project" value="UniProtKB-KW"/>
</dbReference>
<keyword evidence="1 3" id="KW-0479">Metal-binding</keyword>
<dbReference type="SUPFAM" id="SSF54236">
    <property type="entry name" value="Ubiquitin-like"/>
    <property type="match status" value="1"/>
</dbReference>
<dbReference type="SUPFAM" id="SSF57850">
    <property type="entry name" value="RING/U-box"/>
    <property type="match status" value="1"/>
</dbReference>
<dbReference type="GO" id="GO:0004842">
    <property type="term" value="F:ubiquitin-protein transferase activity"/>
    <property type="evidence" value="ECO:0007669"/>
    <property type="project" value="TreeGrafter"/>
</dbReference>
<dbReference type="GO" id="GO:0006511">
    <property type="term" value="P:ubiquitin-dependent protein catabolic process"/>
    <property type="evidence" value="ECO:0007669"/>
    <property type="project" value="TreeGrafter"/>
</dbReference>
<dbReference type="CDD" id="cd14473">
    <property type="entry name" value="FERM_B-lobe"/>
    <property type="match status" value="1"/>
</dbReference>
<protein>
    <submittedName>
        <fullName evidence="7">E3 ubiquitin-protein ligase MYLIP</fullName>
    </submittedName>
</protein>
<feature type="transmembrane region" description="Helical" evidence="4">
    <location>
        <begin position="67"/>
        <end position="84"/>
    </location>
</feature>
<dbReference type="Pfam" id="PF13920">
    <property type="entry name" value="zf-C3HC4_3"/>
    <property type="match status" value="1"/>
</dbReference>
<dbReference type="PRINTS" id="PR00661">
    <property type="entry name" value="ERMFAMILY"/>
</dbReference>
<dbReference type="PRINTS" id="PR00935">
    <property type="entry name" value="BAND41"/>
</dbReference>
<feature type="domain" description="FERM" evidence="5">
    <location>
        <begin position="95"/>
        <end position="374"/>
    </location>
</feature>
<dbReference type="FunFam" id="2.30.29.30:FF:000164">
    <property type="entry name" value="Putative E3 ubiquitin-protein ligase MYLIP"/>
    <property type="match status" value="1"/>
</dbReference>
<dbReference type="Proteomes" id="UP001249851">
    <property type="component" value="Unassembled WGS sequence"/>
</dbReference>
<dbReference type="AlphaFoldDB" id="A0AAD9PS86"/>
<keyword evidence="4" id="KW-0812">Transmembrane</keyword>
<evidence type="ECO:0000313" key="8">
    <source>
        <dbReference type="Proteomes" id="UP001249851"/>
    </source>
</evidence>
<dbReference type="SMART" id="SM00184">
    <property type="entry name" value="RING"/>
    <property type="match status" value="1"/>
</dbReference>
<evidence type="ECO:0000313" key="7">
    <source>
        <dbReference type="EMBL" id="KAK2548138.1"/>
    </source>
</evidence>
<dbReference type="Pfam" id="PF00373">
    <property type="entry name" value="FERM_M"/>
    <property type="match status" value="1"/>
</dbReference>
<dbReference type="SUPFAM" id="SSF50729">
    <property type="entry name" value="PH domain-like"/>
    <property type="match status" value="1"/>
</dbReference>
<evidence type="ECO:0000256" key="4">
    <source>
        <dbReference type="SAM" id="Phobius"/>
    </source>
</evidence>
<keyword evidence="4" id="KW-1133">Transmembrane helix</keyword>
<keyword evidence="2" id="KW-0862">Zinc</keyword>
<dbReference type="SMART" id="SM01196">
    <property type="entry name" value="FERM_C"/>
    <property type="match status" value="1"/>
</dbReference>
<reference evidence="7" key="1">
    <citation type="journal article" date="2023" name="G3 (Bethesda)">
        <title>Whole genome assembly and annotation of the endangered Caribbean coral Acropora cervicornis.</title>
        <authorList>
            <person name="Selwyn J.D."/>
            <person name="Vollmer S.V."/>
        </authorList>
    </citation>
    <scope>NUCLEOTIDE SEQUENCE</scope>
    <source>
        <strain evidence="7">K2</strain>
    </source>
</reference>
<evidence type="ECO:0000256" key="3">
    <source>
        <dbReference type="PROSITE-ProRule" id="PRU00175"/>
    </source>
</evidence>
<dbReference type="Gene3D" id="3.10.20.90">
    <property type="entry name" value="Phosphatidylinositol 3-kinase Catalytic Subunit, Chain A, domain 1"/>
    <property type="match status" value="1"/>
</dbReference>
<dbReference type="PROSITE" id="PS50089">
    <property type="entry name" value="ZF_RING_2"/>
    <property type="match status" value="1"/>
</dbReference>
<comment type="caution">
    <text evidence="7">The sequence shown here is derived from an EMBL/GenBank/DDBJ whole genome shotgun (WGS) entry which is preliminary data.</text>
</comment>
<keyword evidence="1 3" id="KW-0863">Zinc-finger</keyword>
<dbReference type="InterPro" id="IPR019749">
    <property type="entry name" value="Band_41_domain"/>
</dbReference>
<evidence type="ECO:0000256" key="1">
    <source>
        <dbReference type="ARBA" id="ARBA00022771"/>
    </source>
</evidence>
<dbReference type="InterPro" id="IPR000299">
    <property type="entry name" value="FERM_domain"/>
</dbReference>
<sequence length="520" mass="60201">MLENENVLFLFRVGKTLWSCFRLVDCSARANHVWFPGSAPREQGMTFDGKSTYSGLDKKIFIRSTKLGWCSYVVYSCLIFLWITERNDQFFQFKMLCHVSLPDFVVTEFKLREKARGQELLQEVCKRLGIIEVDYFGLQFTGPKNEVLWLNTRNMIRRQIPGASPYRLQFRVKFFVQPQYLLQDSTRHQFFLHLKKDLEEGKITPEPEKAASVYALIAQATVGDHGDSYSPCDFCQGTEVESQWTSEFRANVSVEHSKLKGVRSAAAKQFFIKEMSLMENYGIEYHLVKNESGLSLNIGVGSEEITICDDDLNFVERFSYSCLKMATQEKNNLCLTMITPNSENMFIFRLLSQEAACALYRSITEYHAFYRCDTVRNNVTDQFTRDLKESLISFFDDKCSEKKYIFDVQRTSREVYDHWRRVLFKRGCDPIQNNKVVDQHKENPQTSDCHAAQLQERLTKMEDSLKCKICMDRQIDTVFCPCGHMVSCSVCAANIDSCPICRANIERAQHAFFPIVVGKT</sequence>
<accession>A0AAD9PS86</accession>
<dbReference type="CDD" id="cd17104">
    <property type="entry name" value="FERM_F1_MYLIP"/>
    <property type="match status" value="1"/>
</dbReference>
<proteinExistence type="predicted"/>
<dbReference type="PANTHER" id="PTHR23280:SF13">
    <property type="entry name" value="E3 UBIQUITIN-PROTEIN LIGASE MYLIP"/>
    <property type="match status" value="1"/>
</dbReference>
<dbReference type="InterPro" id="IPR014352">
    <property type="entry name" value="FERM/acyl-CoA-bd_prot_sf"/>
</dbReference>
<dbReference type="InterPro" id="IPR013083">
    <property type="entry name" value="Znf_RING/FYVE/PHD"/>
</dbReference>
<keyword evidence="4" id="KW-0472">Membrane</keyword>
<dbReference type="SMART" id="SM00295">
    <property type="entry name" value="B41"/>
    <property type="match status" value="1"/>
</dbReference>
<dbReference type="Pfam" id="PF09379">
    <property type="entry name" value="FERM_N"/>
    <property type="match status" value="1"/>
</dbReference>
<dbReference type="PANTHER" id="PTHR23280">
    <property type="entry name" value="4.1 G PROTEIN"/>
    <property type="match status" value="1"/>
</dbReference>
<dbReference type="InterPro" id="IPR000798">
    <property type="entry name" value="Ez/rad/moesin-like"/>
</dbReference>
<dbReference type="InterPro" id="IPR035963">
    <property type="entry name" value="FERM_2"/>
</dbReference>
<dbReference type="InterPro" id="IPR018980">
    <property type="entry name" value="FERM_PH-like_C"/>
</dbReference>
<dbReference type="InterPro" id="IPR019748">
    <property type="entry name" value="FERM_central"/>
</dbReference>
<dbReference type="SUPFAM" id="SSF47031">
    <property type="entry name" value="Second domain of FERM"/>
    <property type="match status" value="1"/>
</dbReference>
<dbReference type="InterPro" id="IPR018979">
    <property type="entry name" value="FERM_N"/>
</dbReference>
<dbReference type="InterPro" id="IPR029071">
    <property type="entry name" value="Ubiquitin-like_domsf"/>
</dbReference>
<keyword evidence="8" id="KW-1185">Reference proteome</keyword>
<gene>
    <name evidence="7" type="ORF">P5673_031749</name>
</gene>
<dbReference type="InterPro" id="IPR001841">
    <property type="entry name" value="Znf_RING"/>
</dbReference>
<dbReference type="Gene3D" id="2.30.29.30">
    <property type="entry name" value="Pleckstrin-homology domain (PH domain)/Phosphotyrosine-binding domain (PTB)"/>
    <property type="match status" value="1"/>
</dbReference>
<name>A0AAD9PS86_ACRCE</name>
<evidence type="ECO:0000259" key="5">
    <source>
        <dbReference type="PROSITE" id="PS50057"/>
    </source>
</evidence>
<reference evidence="7" key="2">
    <citation type="journal article" date="2023" name="Science">
        <title>Genomic signatures of disease resistance in endangered staghorn corals.</title>
        <authorList>
            <person name="Vollmer S.V."/>
            <person name="Selwyn J.D."/>
            <person name="Despard B.A."/>
            <person name="Roesel C.L."/>
        </authorList>
    </citation>
    <scope>NUCLEOTIDE SEQUENCE</scope>
    <source>
        <strain evidence="7">K2</strain>
    </source>
</reference>
<dbReference type="EMBL" id="JARQWQ010000155">
    <property type="protein sequence ID" value="KAK2548138.1"/>
    <property type="molecule type" value="Genomic_DNA"/>
</dbReference>
<dbReference type="PROSITE" id="PS50057">
    <property type="entry name" value="FERM_3"/>
    <property type="match status" value="1"/>
</dbReference>
<dbReference type="GO" id="GO:0008092">
    <property type="term" value="F:cytoskeletal protein binding"/>
    <property type="evidence" value="ECO:0007669"/>
    <property type="project" value="InterPro"/>
</dbReference>
<organism evidence="7 8">
    <name type="scientific">Acropora cervicornis</name>
    <name type="common">Staghorn coral</name>
    <dbReference type="NCBI Taxonomy" id="6130"/>
    <lineage>
        <taxon>Eukaryota</taxon>
        <taxon>Metazoa</taxon>
        <taxon>Cnidaria</taxon>
        <taxon>Anthozoa</taxon>
        <taxon>Hexacorallia</taxon>
        <taxon>Scleractinia</taxon>
        <taxon>Astrocoeniina</taxon>
        <taxon>Acroporidae</taxon>
        <taxon>Acropora</taxon>
    </lineage>
</organism>
<dbReference type="Gene3D" id="3.30.40.10">
    <property type="entry name" value="Zinc/RING finger domain, C3HC4 (zinc finger)"/>
    <property type="match status" value="1"/>
</dbReference>
<evidence type="ECO:0000259" key="6">
    <source>
        <dbReference type="PROSITE" id="PS50089"/>
    </source>
</evidence>
<evidence type="ECO:0000256" key="2">
    <source>
        <dbReference type="ARBA" id="ARBA00022833"/>
    </source>
</evidence>
<dbReference type="InterPro" id="IPR011993">
    <property type="entry name" value="PH-like_dom_sf"/>
</dbReference>
<feature type="domain" description="RING-type" evidence="6">
    <location>
        <begin position="467"/>
        <end position="502"/>
    </location>
</feature>
<dbReference type="Gene3D" id="1.20.80.10">
    <property type="match status" value="1"/>
</dbReference>